<keyword evidence="5" id="KW-0805">Transcription regulation</keyword>
<dbReference type="SMART" id="SM00389">
    <property type="entry name" value="HOX"/>
    <property type="match status" value="1"/>
</dbReference>
<evidence type="ECO:0000256" key="4">
    <source>
        <dbReference type="ARBA" id="ARBA00022724"/>
    </source>
</evidence>
<dbReference type="PROSITE" id="PS50071">
    <property type="entry name" value="HOMEOBOX_2"/>
    <property type="match status" value="1"/>
</dbReference>
<dbReference type="InterPro" id="IPR001523">
    <property type="entry name" value="Paired_dom"/>
</dbReference>
<dbReference type="GO" id="GO:0000978">
    <property type="term" value="F:RNA polymerase II cis-regulatory region sequence-specific DNA binding"/>
    <property type="evidence" value="ECO:0007669"/>
    <property type="project" value="TreeGrafter"/>
</dbReference>
<reference evidence="15" key="1">
    <citation type="submission" date="2022-11" db="UniProtKB">
        <authorList>
            <consortium name="WormBaseParasite"/>
        </authorList>
    </citation>
    <scope>IDENTIFICATION</scope>
</reference>
<evidence type="ECO:0000256" key="10">
    <source>
        <dbReference type="RuleBase" id="RU000682"/>
    </source>
</evidence>
<name>A0A914XAB7_9BILA</name>
<evidence type="ECO:0000256" key="8">
    <source>
        <dbReference type="ARBA" id="ARBA00023242"/>
    </source>
</evidence>
<dbReference type="AlphaFoldDB" id="A0A914XAB7"/>
<dbReference type="InterPro" id="IPR009057">
    <property type="entry name" value="Homeodomain-like_sf"/>
</dbReference>
<dbReference type="PANTHER" id="PTHR45636">
    <property type="entry name" value="PAIRED BOX PROTEIN PAX-6-RELATED-RELATED"/>
    <property type="match status" value="1"/>
</dbReference>
<feature type="domain" description="Homeobox" evidence="12">
    <location>
        <begin position="190"/>
        <end position="237"/>
    </location>
</feature>
<evidence type="ECO:0000259" key="12">
    <source>
        <dbReference type="PROSITE" id="PS50071"/>
    </source>
</evidence>
<keyword evidence="9 10" id="KW-0371">Homeobox</keyword>
<dbReference type="Proteomes" id="UP000887566">
    <property type="component" value="Unplaced"/>
</dbReference>
<organism evidence="14 15">
    <name type="scientific">Plectus sambesii</name>
    <dbReference type="NCBI Taxonomy" id="2011161"/>
    <lineage>
        <taxon>Eukaryota</taxon>
        <taxon>Metazoa</taxon>
        <taxon>Ecdysozoa</taxon>
        <taxon>Nematoda</taxon>
        <taxon>Chromadorea</taxon>
        <taxon>Plectida</taxon>
        <taxon>Plectina</taxon>
        <taxon>Plectoidea</taxon>
        <taxon>Plectidae</taxon>
        <taxon>Plectus</taxon>
    </lineage>
</organism>
<evidence type="ECO:0000256" key="3">
    <source>
        <dbReference type="ARBA" id="ARBA00022473"/>
    </source>
</evidence>
<dbReference type="GO" id="GO:0000981">
    <property type="term" value="F:DNA-binding transcription factor activity, RNA polymerase II-specific"/>
    <property type="evidence" value="ECO:0007669"/>
    <property type="project" value="TreeGrafter"/>
</dbReference>
<dbReference type="Pfam" id="PF00292">
    <property type="entry name" value="PAX"/>
    <property type="match status" value="1"/>
</dbReference>
<evidence type="ECO:0000256" key="6">
    <source>
        <dbReference type="ARBA" id="ARBA00023125"/>
    </source>
</evidence>
<dbReference type="SUPFAM" id="SSF46689">
    <property type="entry name" value="Homeodomain-like"/>
    <property type="match status" value="2"/>
</dbReference>
<dbReference type="Gene3D" id="1.10.10.60">
    <property type="entry name" value="Homeodomain-like"/>
    <property type="match status" value="1"/>
</dbReference>
<proteinExistence type="inferred from homology"/>
<keyword evidence="6 9" id="KW-0238">DNA-binding</keyword>
<evidence type="ECO:0000256" key="2">
    <source>
        <dbReference type="ARBA" id="ARBA00005733"/>
    </source>
</evidence>
<dbReference type="SMART" id="SM00351">
    <property type="entry name" value="PAX"/>
    <property type="match status" value="1"/>
</dbReference>
<dbReference type="Pfam" id="PF00046">
    <property type="entry name" value="Homeodomain"/>
    <property type="match status" value="1"/>
</dbReference>
<evidence type="ECO:0000256" key="7">
    <source>
        <dbReference type="ARBA" id="ARBA00023163"/>
    </source>
</evidence>
<evidence type="ECO:0000313" key="15">
    <source>
        <dbReference type="WBParaSite" id="PSAMB.scaffold74size85960.g1643.t1"/>
    </source>
</evidence>
<keyword evidence="14" id="KW-1185">Reference proteome</keyword>
<evidence type="ECO:0000256" key="9">
    <source>
        <dbReference type="PROSITE-ProRule" id="PRU00108"/>
    </source>
</evidence>
<feature type="region of interest" description="Disordered" evidence="11">
    <location>
        <begin position="215"/>
        <end position="286"/>
    </location>
</feature>
<keyword evidence="3" id="KW-0217">Developmental protein</keyword>
<evidence type="ECO:0000256" key="1">
    <source>
        <dbReference type="ARBA" id="ARBA00004123"/>
    </source>
</evidence>
<dbReference type="Gene3D" id="1.10.10.10">
    <property type="entry name" value="Winged helix-like DNA-binding domain superfamily/Winged helix DNA-binding domain"/>
    <property type="match status" value="1"/>
</dbReference>
<dbReference type="WBParaSite" id="PSAMB.scaffold74size85960.g1643.t1">
    <property type="protein sequence ID" value="PSAMB.scaffold74size85960.g1643.t1"/>
    <property type="gene ID" value="PSAMB.scaffold74size85960.g1643"/>
</dbReference>
<dbReference type="InterPro" id="IPR036388">
    <property type="entry name" value="WH-like_DNA-bd_sf"/>
</dbReference>
<comment type="similarity">
    <text evidence="2">Belongs to the paired homeobox family.</text>
</comment>
<feature type="domain" description="Paired" evidence="13">
    <location>
        <begin position="1"/>
        <end position="99"/>
    </location>
</feature>
<dbReference type="CDD" id="cd00086">
    <property type="entry name" value="homeodomain"/>
    <property type="match status" value="1"/>
</dbReference>
<feature type="region of interest" description="Disordered" evidence="11">
    <location>
        <begin position="167"/>
        <end position="191"/>
    </location>
</feature>
<dbReference type="PROSITE" id="PS51057">
    <property type="entry name" value="PAIRED_2"/>
    <property type="match status" value="1"/>
</dbReference>
<evidence type="ECO:0000313" key="14">
    <source>
        <dbReference type="Proteomes" id="UP000887566"/>
    </source>
</evidence>
<keyword evidence="7" id="KW-0804">Transcription</keyword>
<keyword evidence="8 9" id="KW-0539">Nucleus</keyword>
<dbReference type="PANTHER" id="PTHR45636:SF46">
    <property type="entry name" value="HOMEOBOX DOMAIN-CONTAINING PROTEIN"/>
    <property type="match status" value="1"/>
</dbReference>
<sequence>MDRAANFGIHPYLSQEQLLHIWGARAMSKFSRRYGQPSPQSQSGTKPKVATPEVVAKIEQYKRDNPTIFAWEIRERLIGEGVCEQPPSVSSINRILRTRAAERAAEELTMILNAQQSAIRPRFNLAHASFSGPHGLPFLSSPWPSFLMGQPFMNSTNNLIPPPAMPTSHSPTDMLTLPTRPATVEDDGGLARRGYRSSFSADQLMALEKAFSVTPYPNTSEREALARKTQLPEARIQGETPESPESGSRKASIEESDDGNGKGTSPSLSVADDKSTKTFTPFKPYE</sequence>
<protein>
    <submittedName>
        <fullName evidence="15">Paired box protein Pax-6</fullName>
    </submittedName>
</protein>
<accession>A0A914XAB7</accession>
<dbReference type="GO" id="GO:0005634">
    <property type="term" value="C:nucleus"/>
    <property type="evidence" value="ECO:0007669"/>
    <property type="project" value="UniProtKB-SubCell"/>
</dbReference>
<dbReference type="InterPro" id="IPR043565">
    <property type="entry name" value="PAX_fam"/>
</dbReference>
<keyword evidence="4" id="KW-0563">Paired box</keyword>
<comment type="subcellular location">
    <subcellularLocation>
        <location evidence="1 9 10">Nucleus</location>
    </subcellularLocation>
</comment>
<feature type="region of interest" description="Disordered" evidence="11">
    <location>
        <begin position="32"/>
        <end position="51"/>
    </location>
</feature>
<evidence type="ECO:0000259" key="13">
    <source>
        <dbReference type="PROSITE" id="PS51057"/>
    </source>
</evidence>
<dbReference type="FunFam" id="1.10.10.10:FF:000003">
    <property type="entry name" value="Paired box protein Pax-6"/>
    <property type="match status" value="1"/>
</dbReference>
<evidence type="ECO:0000256" key="5">
    <source>
        <dbReference type="ARBA" id="ARBA00023015"/>
    </source>
</evidence>
<feature type="DNA-binding region" description="Homeobox" evidence="9">
    <location>
        <begin position="192"/>
        <end position="238"/>
    </location>
</feature>
<dbReference type="InterPro" id="IPR001356">
    <property type="entry name" value="HD"/>
</dbReference>
<evidence type="ECO:0000256" key="11">
    <source>
        <dbReference type="SAM" id="MobiDB-lite"/>
    </source>
</evidence>